<dbReference type="EMBL" id="MCFC01000068">
    <property type="protein sequence ID" value="ORY24375.1"/>
    <property type="molecule type" value="Genomic_DNA"/>
</dbReference>
<dbReference type="InParanoid" id="A0A1Y2AQZ3"/>
<dbReference type="AlphaFoldDB" id="A0A1Y2AQZ3"/>
<comment type="caution">
    <text evidence="1">The sequence shown here is derived from an EMBL/GenBank/DDBJ whole genome shotgun (WGS) entry which is preliminary data.</text>
</comment>
<dbReference type="Proteomes" id="UP000193986">
    <property type="component" value="Unassembled WGS sequence"/>
</dbReference>
<reference evidence="1 2" key="1">
    <citation type="submission" date="2016-07" db="EMBL/GenBank/DDBJ databases">
        <title>Pervasive Adenine N6-methylation of Active Genes in Fungi.</title>
        <authorList>
            <consortium name="DOE Joint Genome Institute"/>
            <person name="Mondo S.J."/>
            <person name="Dannebaum R.O."/>
            <person name="Kuo R.C."/>
            <person name="Labutti K."/>
            <person name="Haridas S."/>
            <person name="Kuo A."/>
            <person name="Salamov A."/>
            <person name="Ahrendt S.R."/>
            <person name="Lipzen A."/>
            <person name="Sullivan W."/>
            <person name="Andreopoulos W.B."/>
            <person name="Clum A."/>
            <person name="Lindquist E."/>
            <person name="Daum C."/>
            <person name="Ramamoorthy G.K."/>
            <person name="Gryganskyi A."/>
            <person name="Culley D."/>
            <person name="Magnuson J.K."/>
            <person name="James T.Y."/>
            <person name="O'Malley M.A."/>
            <person name="Stajich J.E."/>
            <person name="Spatafora J.W."/>
            <person name="Visel A."/>
            <person name="Grigoriev I.V."/>
        </authorList>
    </citation>
    <scope>NUCLEOTIDE SEQUENCE [LARGE SCALE GENOMIC DNA]</scope>
    <source>
        <strain evidence="1 2">68-887.2</strain>
    </source>
</reference>
<name>A0A1Y2AQZ3_9TREE</name>
<evidence type="ECO:0000313" key="2">
    <source>
        <dbReference type="Proteomes" id="UP000193986"/>
    </source>
</evidence>
<protein>
    <submittedName>
        <fullName evidence="1">Uncharacterized protein</fullName>
    </submittedName>
</protein>
<accession>A0A1Y2AQZ3</accession>
<sequence>MSLIELDLEDDEVWRRDSKTTCSPCCSSSASRVCVAGIAAPERVPEVSAADDRSVCLSLCLCLGRMSSSSSEELCRRTVPLLVGPSAPNVRVTLAPGLFSWVARSDVAGRSRGRVTTMGETTAGERDEEGEDVLRTEGQVALLQSWQMAGGKEAVGEYGFNIQTGNLGGVVEAQEVGEDGE</sequence>
<proteinExistence type="predicted"/>
<organism evidence="1 2">
    <name type="scientific">Naematelia encephala</name>
    <dbReference type="NCBI Taxonomy" id="71784"/>
    <lineage>
        <taxon>Eukaryota</taxon>
        <taxon>Fungi</taxon>
        <taxon>Dikarya</taxon>
        <taxon>Basidiomycota</taxon>
        <taxon>Agaricomycotina</taxon>
        <taxon>Tremellomycetes</taxon>
        <taxon>Tremellales</taxon>
        <taxon>Naemateliaceae</taxon>
        <taxon>Naematelia</taxon>
    </lineage>
</organism>
<keyword evidence="2" id="KW-1185">Reference proteome</keyword>
<evidence type="ECO:0000313" key="1">
    <source>
        <dbReference type="EMBL" id="ORY24375.1"/>
    </source>
</evidence>
<gene>
    <name evidence="1" type="ORF">BCR39DRAFT_546897</name>
</gene>